<evidence type="ECO:0000256" key="1">
    <source>
        <dbReference type="SAM" id="MobiDB-lite"/>
    </source>
</evidence>
<feature type="transmembrane region" description="Helical" evidence="2">
    <location>
        <begin position="68"/>
        <end position="92"/>
    </location>
</feature>
<evidence type="ECO:0000313" key="3">
    <source>
        <dbReference type="EMBL" id="CAF0884072.1"/>
    </source>
</evidence>
<keyword evidence="4" id="KW-1185">Reference proteome</keyword>
<dbReference type="EMBL" id="CAJNOL010000145">
    <property type="protein sequence ID" value="CAF0884072.1"/>
    <property type="molecule type" value="Genomic_DNA"/>
</dbReference>
<feature type="region of interest" description="Disordered" evidence="1">
    <location>
        <begin position="312"/>
        <end position="346"/>
    </location>
</feature>
<proteinExistence type="predicted"/>
<keyword evidence="2" id="KW-0812">Transmembrane</keyword>
<evidence type="ECO:0000256" key="2">
    <source>
        <dbReference type="SAM" id="Phobius"/>
    </source>
</evidence>
<sequence length="346" mass="39059">MTSDGLHRLPPPPLFTIRPPPKPPGPLFEQFQTIEILNGQCIKPSLNILNTSSNIVETHEEKINWLNLFLLILAISSVISCIIIAIFIFICLKKLRKEEKQYKDYVITGSLSSRKHHHHPHYSDTCTRTSEHYKYTPNTFNCCDDYYSHQLIPMAEAPLPSAISSQHIVNSTNSADFPSILSNAGGVDNSQNHQYECIPECFLTMSRHHHHYHHHPSVVCHRQHQLYHRPTVCSVPYATFSRSLLLSRGVTTTSTSDSSQCACSPPPPPPSATVVQEESSTPLLASSIYKESHQNEETLAYVPKSMMIGWTRRNSSTSTKQKSTVMNGNEQRQNFLSQLRKSSVLQ</sequence>
<keyword evidence="2" id="KW-0472">Membrane</keyword>
<reference evidence="3" key="1">
    <citation type="submission" date="2021-02" db="EMBL/GenBank/DDBJ databases">
        <authorList>
            <person name="Nowell W R."/>
        </authorList>
    </citation>
    <scope>NUCLEOTIDE SEQUENCE</scope>
</reference>
<protein>
    <submittedName>
        <fullName evidence="3">Uncharacterized protein</fullName>
    </submittedName>
</protein>
<feature type="compositionally biased region" description="Pro residues" evidence="1">
    <location>
        <begin position="9"/>
        <end position="22"/>
    </location>
</feature>
<organism evidence="3 4">
    <name type="scientific">Rotaria sordida</name>
    <dbReference type="NCBI Taxonomy" id="392033"/>
    <lineage>
        <taxon>Eukaryota</taxon>
        <taxon>Metazoa</taxon>
        <taxon>Spiralia</taxon>
        <taxon>Gnathifera</taxon>
        <taxon>Rotifera</taxon>
        <taxon>Eurotatoria</taxon>
        <taxon>Bdelloidea</taxon>
        <taxon>Philodinida</taxon>
        <taxon>Philodinidae</taxon>
        <taxon>Rotaria</taxon>
    </lineage>
</organism>
<gene>
    <name evidence="3" type="ORF">JXQ802_LOCUS8307</name>
</gene>
<dbReference type="Proteomes" id="UP000663870">
    <property type="component" value="Unassembled WGS sequence"/>
</dbReference>
<feature type="region of interest" description="Disordered" evidence="1">
    <location>
        <begin position="1"/>
        <end position="22"/>
    </location>
</feature>
<dbReference type="AlphaFoldDB" id="A0A813YGP8"/>
<name>A0A813YGP8_9BILA</name>
<keyword evidence="2" id="KW-1133">Transmembrane helix</keyword>
<comment type="caution">
    <text evidence="3">The sequence shown here is derived from an EMBL/GenBank/DDBJ whole genome shotgun (WGS) entry which is preliminary data.</text>
</comment>
<accession>A0A813YGP8</accession>
<evidence type="ECO:0000313" key="4">
    <source>
        <dbReference type="Proteomes" id="UP000663870"/>
    </source>
</evidence>